<evidence type="ECO:0000256" key="2">
    <source>
        <dbReference type="ARBA" id="ARBA00010446"/>
    </source>
</evidence>
<keyword evidence="6" id="KW-0732">Signal</keyword>
<accession>A8PFS2</accession>
<sequence>MRVSALFVSAALFAGALAAPMPGGTEYEFEQCNGGEIQCCNSTKSVQSLEWTTKSLLGLLGIDLKQITGLVGTECTSLNVLGIGGGSKCTQQKVCCNNNSFNGVIALGCSPINIGL</sequence>
<proteinExistence type="inferred from homology"/>
<reference evidence="7 8" key="1">
    <citation type="journal article" date="2010" name="Proc. Natl. Acad. Sci. U.S.A.">
        <title>Insights into evolution of multicellular fungi from the assembled chromosomes of the mushroom Coprinopsis cinerea (Coprinus cinereus).</title>
        <authorList>
            <person name="Stajich J.E."/>
            <person name="Wilke S.K."/>
            <person name="Ahren D."/>
            <person name="Au C.H."/>
            <person name="Birren B.W."/>
            <person name="Borodovsky M."/>
            <person name="Burns C."/>
            <person name="Canback B."/>
            <person name="Casselton L.A."/>
            <person name="Cheng C.K."/>
            <person name="Deng J."/>
            <person name="Dietrich F.S."/>
            <person name="Fargo D.C."/>
            <person name="Farman M.L."/>
            <person name="Gathman A.C."/>
            <person name="Goldberg J."/>
            <person name="Guigo R."/>
            <person name="Hoegger P.J."/>
            <person name="Hooker J.B."/>
            <person name="Huggins A."/>
            <person name="James T.Y."/>
            <person name="Kamada T."/>
            <person name="Kilaru S."/>
            <person name="Kodira C."/>
            <person name="Kues U."/>
            <person name="Kupfer D."/>
            <person name="Kwan H.S."/>
            <person name="Lomsadze A."/>
            <person name="Li W."/>
            <person name="Lilly W.W."/>
            <person name="Ma L.J."/>
            <person name="Mackey A.J."/>
            <person name="Manning G."/>
            <person name="Martin F."/>
            <person name="Muraguchi H."/>
            <person name="Natvig D.O."/>
            <person name="Palmerini H."/>
            <person name="Ramesh M.A."/>
            <person name="Rehmeyer C.J."/>
            <person name="Roe B.A."/>
            <person name="Shenoy N."/>
            <person name="Stanke M."/>
            <person name="Ter-Hovhannisyan V."/>
            <person name="Tunlid A."/>
            <person name="Velagapudi R."/>
            <person name="Vision T.J."/>
            <person name="Zeng Q."/>
            <person name="Zolan M.E."/>
            <person name="Pukkila P.J."/>
        </authorList>
    </citation>
    <scope>NUCLEOTIDE SEQUENCE [LARGE SCALE GENOMIC DNA]</scope>
    <source>
        <strain evidence="8">Okayama-7 / 130 / ATCC MYA-4618 / FGSC 9003</strain>
    </source>
</reference>
<keyword evidence="8" id="KW-1185">Reference proteome</keyword>
<evidence type="ECO:0000256" key="4">
    <source>
        <dbReference type="ARBA" id="ARBA00022525"/>
    </source>
</evidence>
<dbReference type="OrthoDB" id="4225815at2759"/>
<dbReference type="Pfam" id="PF01185">
    <property type="entry name" value="Hydrophobin"/>
    <property type="match status" value="1"/>
</dbReference>
<gene>
    <name evidence="7" type="ORF">CC1G_04843</name>
</gene>
<feature type="signal peptide" evidence="6">
    <location>
        <begin position="1"/>
        <end position="18"/>
    </location>
</feature>
<dbReference type="AlphaFoldDB" id="A8PFS2"/>
<comment type="caution">
    <text evidence="7">The sequence shown here is derived from an EMBL/GenBank/DDBJ whole genome shotgun (WGS) entry which is preliminary data.</text>
</comment>
<dbReference type="STRING" id="240176.A8PFS2"/>
<evidence type="ECO:0000313" key="8">
    <source>
        <dbReference type="Proteomes" id="UP000001861"/>
    </source>
</evidence>
<organism evidence="7 8">
    <name type="scientific">Coprinopsis cinerea (strain Okayama-7 / 130 / ATCC MYA-4618 / FGSC 9003)</name>
    <name type="common">Inky cap fungus</name>
    <name type="synonym">Hormographiella aspergillata</name>
    <dbReference type="NCBI Taxonomy" id="240176"/>
    <lineage>
        <taxon>Eukaryota</taxon>
        <taxon>Fungi</taxon>
        <taxon>Dikarya</taxon>
        <taxon>Basidiomycota</taxon>
        <taxon>Agaricomycotina</taxon>
        <taxon>Agaricomycetes</taxon>
        <taxon>Agaricomycetidae</taxon>
        <taxon>Agaricales</taxon>
        <taxon>Agaricineae</taxon>
        <taxon>Psathyrellaceae</taxon>
        <taxon>Coprinopsis</taxon>
    </lineage>
</organism>
<dbReference type="CDD" id="cd23507">
    <property type="entry name" value="hydrophobin_I"/>
    <property type="match status" value="1"/>
</dbReference>
<dbReference type="VEuPathDB" id="FungiDB:CC1G_04843"/>
<keyword evidence="4 6" id="KW-0964">Secreted</keyword>
<keyword evidence="5 6" id="KW-1015">Disulfide bond</keyword>
<evidence type="ECO:0000256" key="6">
    <source>
        <dbReference type="RuleBase" id="RU365009"/>
    </source>
</evidence>
<protein>
    <recommendedName>
        <fullName evidence="6">Hydrophobin</fullName>
    </recommendedName>
</protein>
<dbReference type="GeneID" id="6017658"/>
<keyword evidence="3 6" id="KW-0134">Cell wall</keyword>
<dbReference type="InParanoid" id="A8PFS2"/>
<dbReference type="SMART" id="SM00075">
    <property type="entry name" value="HYDRO"/>
    <property type="match status" value="1"/>
</dbReference>
<evidence type="ECO:0000256" key="3">
    <source>
        <dbReference type="ARBA" id="ARBA00022512"/>
    </source>
</evidence>
<dbReference type="eggNOG" id="ENOG502SZE8">
    <property type="taxonomic scope" value="Eukaryota"/>
</dbReference>
<dbReference type="EMBL" id="AACS02000002">
    <property type="protein sequence ID" value="EAU80733.1"/>
    <property type="molecule type" value="Genomic_DNA"/>
</dbReference>
<name>A8PFS2_COPC7</name>
<evidence type="ECO:0000313" key="7">
    <source>
        <dbReference type="EMBL" id="EAU80733.1"/>
    </source>
</evidence>
<dbReference type="OMA" id="ACCENNN"/>
<evidence type="ECO:0000256" key="5">
    <source>
        <dbReference type="ARBA" id="ARBA00023157"/>
    </source>
</evidence>
<comment type="subcellular location">
    <subcellularLocation>
        <location evidence="1 6">Secreted</location>
        <location evidence="1 6">Cell wall</location>
    </subcellularLocation>
</comment>
<dbReference type="InterPro" id="IPR001338">
    <property type="entry name" value="Class_I_Hydrophobin"/>
</dbReference>
<dbReference type="GO" id="GO:0009277">
    <property type="term" value="C:fungal-type cell wall"/>
    <property type="evidence" value="ECO:0007669"/>
    <property type="project" value="InterPro"/>
</dbReference>
<dbReference type="Proteomes" id="UP000001861">
    <property type="component" value="Unassembled WGS sequence"/>
</dbReference>
<comment type="similarity">
    <text evidence="2 6">Belongs to the fungal hydrophobin family.</text>
</comment>
<dbReference type="GO" id="GO:0005199">
    <property type="term" value="F:structural constituent of cell wall"/>
    <property type="evidence" value="ECO:0007669"/>
    <property type="project" value="InterPro"/>
</dbReference>
<dbReference type="KEGG" id="cci:CC1G_04843"/>
<evidence type="ECO:0000256" key="1">
    <source>
        <dbReference type="ARBA" id="ARBA00004191"/>
    </source>
</evidence>
<dbReference type="RefSeq" id="XP_001840999.1">
    <property type="nucleotide sequence ID" value="XM_001840947.2"/>
</dbReference>
<feature type="chain" id="PRO_5013988588" description="Hydrophobin" evidence="6">
    <location>
        <begin position="19"/>
        <end position="116"/>
    </location>
</feature>